<protein>
    <submittedName>
        <fullName evidence="4">YqaJ domain-containing protein</fullName>
    </submittedName>
</protein>
<feature type="non-terminal residue" evidence="4">
    <location>
        <position position="1"/>
    </location>
</feature>
<dbReference type="SUPFAM" id="SSF52980">
    <property type="entry name" value="Restriction endonuclease-like"/>
    <property type="match status" value="1"/>
</dbReference>
<keyword evidence="5" id="KW-1185">Reference proteome</keyword>
<dbReference type="PANTHER" id="PTHR46609:SF8">
    <property type="entry name" value="YQAJ VIRAL RECOMBINASE DOMAIN-CONTAINING PROTEIN"/>
    <property type="match status" value="1"/>
</dbReference>
<evidence type="ECO:0000313" key="5">
    <source>
        <dbReference type="Proteomes" id="UP000478052"/>
    </source>
</evidence>
<dbReference type="InterPro" id="IPR011335">
    <property type="entry name" value="Restrct_endonuc-II-like"/>
</dbReference>
<dbReference type="InterPro" id="IPR011604">
    <property type="entry name" value="PDDEXK-like_dom_sf"/>
</dbReference>
<dbReference type="AlphaFoldDB" id="A0A6G0Y176"/>
<dbReference type="InterPro" id="IPR049012">
    <property type="entry name" value="Mutator_transp_dom"/>
</dbReference>
<dbReference type="Pfam" id="PF09588">
    <property type="entry name" value="YqaJ"/>
    <property type="match status" value="1"/>
</dbReference>
<dbReference type="Proteomes" id="UP000478052">
    <property type="component" value="Unassembled WGS sequence"/>
</dbReference>
<reference evidence="4 5" key="1">
    <citation type="submission" date="2019-08" db="EMBL/GenBank/DDBJ databases">
        <title>Whole genome of Aphis craccivora.</title>
        <authorList>
            <person name="Voronova N.V."/>
            <person name="Shulinski R.S."/>
            <person name="Bandarenka Y.V."/>
            <person name="Zhorov D.G."/>
            <person name="Warner D."/>
        </authorList>
    </citation>
    <scope>NUCLEOTIDE SEQUENCE [LARGE SCALE GENOMIC DNA]</scope>
    <source>
        <strain evidence="4">180601</strain>
        <tissue evidence="4">Whole Body</tissue>
    </source>
</reference>
<evidence type="ECO:0000259" key="2">
    <source>
        <dbReference type="Pfam" id="PF09588"/>
    </source>
</evidence>
<dbReference type="CDD" id="cd22343">
    <property type="entry name" value="PDDEXK_lambda_exonuclease-like"/>
    <property type="match status" value="1"/>
</dbReference>
<dbReference type="EMBL" id="VUJU01006958">
    <property type="protein sequence ID" value="KAF0747115.1"/>
    <property type="molecule type" value="Genomic_DNA"/>
</dbReference>
<dbReference type="InterPro" id="IPR051703">
    <property type="entry name" value="NF-kappa-B_Signaling_Reg"/>
</dbReference>
<gene>
    <name evidence="4" type="ORF">FWK35_00022475</name>
</gene>
<feature type="domain" description="Mutator-like transposase" evidence="3">
    <location>
        <begin position="99"/>
        <end position="458"/>
    </location>
</feature>
<evidence type="ECO:0000313" key="4">
    <source>
        <dbReference type="EMBL" id="KAF0747115.1"/>
    </source>
</evidence>
<feature type="region of interest" description="Disordered" evidence="1">
    <location>
        <begin position="1"/>
        <end position="21"/>
    </location>
</feature>
<organism evidence="4 5">
    <name type="scientific">Aphis craccivora</name>
    <name type="common">Cowpea aphid</name>
    <dbReference type="NCBI Taxonomy" id="307492"/>
    <lineage>
        <taxon>Eukaryota</taxon>
        <taxon>Metazoa</taxon>
        <taxon>Ecdysozoa</taxon>
        <taxon>Arthropoda</taxon>
        <taxon>Hexapoda</taxon>
        <taxon>Insecta</taxon>
        <taxon>Pterygota</taxon>
        <taxon>Neoptera</taxon>
        <taxon>Paraneoptera</taxon>
        <taxon>Hemiptera</taxon>
        <taxon>Sternorrhyncha</taxon>
        <taxon>Aphidomorpha</taxon>
        <taxon>Aphidoidea</taxon>
        <taxon>Aphididae</taxon>
        <taxon>Aphidini</taxon>
        <taxon>Aphis</taxon>
        <taxon>Aphis</taxon>
    </lineage>
</organism>
<dbReference type="OrthoDB" id="10069847at2759"/>
<dbReference type="PANTHER" id="PTHR46609">
    <property type="entry name" value="EXONUCLEASE, PHAGE-TYPE/RECB, C-TERMINAL DOMAIN-CONTAINING PROTEIN"/>
    <property type="match status" value="1"/>
</dbReference>
<dbReference type="GO" id="GO:0006281">
    <property type="term" value="P:DNA repair"/>
    <property type="evidence" value="ECO:0007669"/>
    <property type="project" value="UniProtKB-ARBA"/>
</dbReference>
<comment type="caution">
    <text evidence="4">The sequence shown here is derived from an EMBL/GenBank/DDBJ whole genome shotgun (WGS) entry which is preliminary data.</text>
</comment>
<proteinExistence type="predicted"/>
<sequence length="887" mass="101926">TKGTVREIDQDTNSNADFSSPIQNEYNNCDLPYTSATSIPAVQFMELADSETSECNTTPIEEISNFSGLNDLDISDITSHKLETTIESINSESNIVLGGRRIVDIAYIFLQIQNSCSKMHTPGFGCTFINVEFVKEIRKGFESTWIFKCKMCNLLTTILSETKKLEYIPINKAITNGTCAIGIGYTQLAELSASIDIPCMSPNTYIKLSDILSEDIKDTAWNVMKLAGIEEKKLALEAGDVDIDGVPMCPVVADGQWSKRSYKTKYDAYSGAATIIGYRTKKVLFVGIRNRYCAICERAKIVKLDPKPHKCFLNWTKGATSMEADGIAEGFLNSIELHGLKFNKLIGDGDSSVTKRLNEIMPYGPKFLVEKIECRNHILRNYSQKLMNITRITKYPCFIRKFISRNIIRFRTAITKSIRYRKNVDESNYQKIEGLRKDILNSPYHIFGKHSNCAQYFCTGRKLYELNLIDEVLQCGLMKEISTALRRVADNAKSLLLDVDNNICEQFNSVINKHIGGKRINFSQKQSYSTRIYTAVVSFNTDGNYIRELHKKITTKSPGIIAKKFLKHTADKRITLRRRRELFKLSGVYKSKKISCGPDEHYGLAEPLDDFLSEEDMKNKKTEFIKSLSLSLTAKQRLEFETRNQSDSQTWFTERRNRLTASNFGKICKMRQNTSCKNTVFEILYNTNNTKSNAIDYGKESEDMAIKTLKKIIKKPIKKCGLFVDDNIPYLAATPDGLIEDNATVEVKCPFSVKDYESLEQALLEKKIPYLINKNNTVSLKEDSNYYYQIQGQMHITKRNLCYFFIFTPKWNKLEIINYSKVFWNEKMESNLKLFYEECLLPEIVDSQYRKRMQKSDIIDPSHIKENIIKYEEKKNKKKNYKLYYTC</sequence>
<name>A0A6G0Y176_APHCR</name>
<dbReference type="Gene3D" id="3.90.320.10">
    <property type="match status" value="1"/>
</dbReference>
<evidence type="ECO:0000259" key="3">
    <source>
        <dbReference type="Pfam" id="PF20700"/>
    </source>
</evidence>
<accession>A0A6G0Y176</accession>
<evidence type="ECO:0000256" key="1">
    <source>
        <dbReference type="SAM" id="MobiDB-lite"/>
    </source>
</evidence>
<dbReference type="Pfam" id="PF20700">
    <property type="entry name" value="Mutator"/>
    <property type="match status" value="1"/>
</dbReference>
<dbReference type="InterPro" id="IPR019080">
    <property type="entry name" value="YqaJ_viral_recombinase"/>
</dbReference>
<feature type="domain" description="YqaJ viral recombinase" evidence="2">
    <location>
        <begin position="651"/>
        <end position="799"/>
    </location>
</feature>
<feature type="compositionally biased region" description="Polar residues" evidence="1">
    <location>
        <begin position="11"/>
        <end position="21"/>
    </location>
</feature>